<dbReference type="Proteomes" id="UP001289645">
    <property type="component" value="Unassembled WGS sequence"/>
</dbReference>
<name>A0ACC6MKI0_MYCPF</name>
<organism evidence="1 2">
    <name type="scientific">Mycolicibacterium parafortuitum</name>
    <name type="common">Mycobacterium parafortuitum</name>
    <dbReference type="NCBI Taxonomy" id="39692"/>
    <lineage>
        <taxon>Bacteria</taxon>
        <taxon>Bacillati</taxon>
        <taxon>Actinomycetota</taxon>
        <taxon>Actinomycetes</taxon>
        <taxon>Mycobacteriales</taxon>
        <taxon>Mycobacteriaceae</taxon>
        <taxon>Mycolicibacterium</taxon>
    </lineage>
</organism>
<comment type="caution">
    <text evidence="1">The sequence shown here is derived from an EMBL/GenBank/DDBJ whole genome shotgun (WGS) entry which is preliminary data.</text>
</comment>
<keyword evidence="2" id="KW-1185">Reference proteome</keyword>
<gene>
    <name evidence="1" type="ORF">OHX15_18600</name>
</gene>
<dbReference type="EMBL" id="JAOXLN010000020">
    <property type="protein sequence ID" value="MDZ5087403.1"/>
    <property type="molecule type" value="Genomic_DNA"/>
</dbReference>
<protein>
    <submittedName>
        <fullName evidence="1">ABC transporter permease subunit</fullName>
    </submittedName>
</protein>
<reference evidence="1 2" key="1">
    <citation type="journal article" date="2021" name="Chemosphere">
        <title>Bioballs carrying a syntrophic Rhodococcus and Mycolicibacterium consortium for simultaneous sorption and biodegradation of fuel oil in contaminated freshwater.</title>
        <authorList>
            <person name="Naloka K."/>
            <person name="Polrit D."/>
            <person name="Muangchinda C."/>
            <person name="Thoetkiattikul H."/>
            <person name="Pinyakong O."/>
        </authorList>
    </citation>
    <scope>NUCLEOTIDE SEQUENCE [LARGE SCALE GENOMIC DNA]</scope>
    <source>
        <strain evidence="1 2">J101</strain>
    </source>
</reference>
<evidence type="ECO:0000313" key="1">
    <source>
        <dbReference type="EMBL" id="MDZ5087403.1"/>
    </source>
</evidence>
<evidence type="ECO:0000313" key="2">
    <source>
        <dbReference type="Proteomes" id="UP001289645"/>
    </source>
</evidence>
<accession>A0ACC6MKI0</accession>
<sequence>MTATSQSLRPLPRAGVLAAAGAVVLVAWQLLWDATDFLPSPAQTVATAAELLAEPATYEDLGATLRRLVLGLAMGYAAALVVALLMQISPWCNRFFRPSVYVTITSPSMVVALLCLMVFGLAEFGVCMSVAIVIFPFVVVSLDEGVKALNPGLTEMSRIYGFTPLDHIRHLALPEMAPFLFSAFRNVHALGWKIVVIAELFSQQVGVGAEYKRAYGYFALDRLLVWTLFFIVMITTVEYLILRPFERRVFRWRGTATARRRDRPKTAAATP</sequence>
<proteinExistence type="predicted"/>